<dbReference type="SUPFAM" id="SSF54695">
    <property type="entry name" value="POZ domain"/>
    <property type="match status" value="1"/>
</dbReference>
<feature type="region of interest" description="Disordered" evidence="1">
    <location>
        <begin position="219"/>
        <end position="254"/>
    </location>
</feature>
<proteinExistence type="predicted"/>
<evidence type="ECO:0000256" key="1">
    <source>
        <dbReference type="SAM" id="MobiDB-lite"/>
    </source>
</evidence>
<feature type="compositionally biased region" description="Basic and acidic residues" evidence="1">
    <location>
        <begin position="458"/>
        <end position="474"/>
    </location>
</feature>
<feature type="compositionally biased region" description="Basic and acidic residues" evidence="1">
    <location>
        <begin position="589"/>
        <end position="625"/>
    </location>
</feature>
<dbReference type="STRING" id="2316362.A0A4Q2DSX4"/>
<dbReference type="InterPro" id="IPR011333">
    <property type="entry name" value="SKP1/BTB/POZ_sf"/>
</dbReference>
<organism evidence="3 4">
    <name type="scientific">Candolleomyces aberdarensis</name>
    <dbReference type="NCBI Taxonomy" id="2316362"/>
    <lineage>
        <taxon>Eukaryota</taxon>
        <taxon>Fungi</taxon>
        <taxon>Dikarya</taxon>
        <taxon>Basidiomycota</taxon>
        <taxon>Agaricomycotina</taxon>
        <taxon>Agaricomycetes</taxon>
        <taxon>Agaricomycetidae</taxon>
        <taxon>Agaricales</taxon>
        <taxon>Agaricineae</taxon>
        <taxon>Psathyrellaceae</taxon>
        <taxon>Candolleomyces</taxon>
    </lineage>
</organism>
<dbReference type="Proteomes" id="UP000290288">
    <property type="component" value="Unassembled WGS sequence"/>
</dbReference>
<sequence>MADVRSLKRHHTYYIPSADLSFLLGHVQFRVHRYFFERESAFFKGKLTTPMSPGAVRLGSSDADPLVLEDVRAEDFERLLWVFYNPRYSLYDAKVDDWSVILSLAHRWGFAEVKSLAVRELEKKEFEPIDRIVFYQTNDVDRNLLIPHYASVCARQSPLTLAEGIKLGMETTLVIASAREHIRAIPTRDGLRSPVMPTVAGEELFDMIRELFNIPAVRKLEGSPTKDDPKPSSSSAHEAATNNESPTAGSGSTFLTASSSVAAAEAARARSASNANATAQESAPEGGFDAANGVPAATYGAFAGTTSEGGGEAYGADSFFNVNGYGTSTNGSSSLTSAQKRAAKAERAAARKEKQRQTKQTETEGMEDKPTAQPQVAQESDPNGIDEPEPTVEPQAGNEEERVEAGEERKKGEVEVGEEKKDEAAVGVEGGGERAEEEVKFEEAEAGDGQTQEVGGPKVERPEGELQADSKTENPEESPEAAEHKVEKLSDDPTQEETVKETEVENLKTKQEEPAVETKAEEPAVATKAGEPVETKVEEPIVETKAVEPVVETKAEEPIVETKAEEPVVETKAEEPAVETNVEGPVVETKSEEPAAETKTEEPVAELKIEDSLDAERRESTKVEEAVTQVVPSAEPQPEEAANVDKEPEPAATGQVKTGEWEGLTVRTTPALNGVKANDTEGTASPVVGPDSKSEDKKSRKRDKARKKAKKLAEEKAAATAQEANAEGTEEPALEATLNTPAKPALEPLNTQDLQRTEPLIDFSATPSSSVQHPPPPPPKRNTNSPITTRGARVPLSERLSKQTPSSRALTSDPTNEKMPSSSPSSARAKEEKNPLKRFSSLWN</sequence>
<evidence type="ECO:0000313" key="3">
    <source>
        <dbReference type="EMBL" id="RXW23173.1"/>
    </source>
</evidence>
<accession>A0A4Q2DSX4</accession>
<dbReference type="Gene3D" id="3.30.710.10">
    <property type="entry name" value="Potassium Channel Kv1.1, Chain A"/>
    <property type="match status" value="1"/>
</dbReference>
<dbReference type="PROSITE" id="PS50097">
    <property type="entry name" value="BTB"/>
    <property type="match status" value="1"/>
</dbReference>
<feature type="region of interest" description="Disordered" evidence="1">
    <location>
        <begin position="553"/>
        <end position="844"/>
    </location>
</feature>
<dbReference type="Pfam" id="PF00651">
    <property type="entry name" value="BTB"/>
    <property type="match status" value="1"/>
</dbReference>
<feature type="compositionally biased region" description="Polar residues" evidence="1">
    <location>
        <begin position="240"/>
        <end position="254"/>
    </location>
</feature>
<feature type="compositionally biased region" description="Polar residues" evidence="1">
    <location>
        <begin position="802"/>
        <end position="826"/>
    </location>
</feature>
<feature type="compositionally biased region" description="Basic and acidic residues" evidence="1">
    <location>
        <begin position="481"/>
        <end position="522"/>
    </location>
</feature>
<dbReference type="InterPro" id="IPR000210">
    <property type="entry name" value="BTB/POZ_dom"/>
</dbReference>
<name>A0A4Q2DSX4_9AGAR</name>
<feature type="compositionally biased region" description="Basic residues" evidence="1">
    <location>
        <begin position="699"/>
        <end position="710"/>
    </location>
</feature>
<dbReference type="OrthoDB" id="9997739at2759"/>
<gene>
    <name evidence="3" type="ORF">EST38_g2717</name>
</gene>
<feature type="compositionally biased region" description="Basic and acidic residues" evidence="1">
    <location>
        <begin position="219"/>
        <end position="230"/>
    </location>
</feature>
<feature type="compositionally biased region" description="Basic and acidic residues" evidence="1">
    <location>
        <begin position="431"/>
        <end position="443"/>
    </location>
</feature>
<dbReference type="AlphaFoldDB" id="A0A4Q2DSX4"/>
<evidence type="ECO:0000259" key="2">
    <source>
        <dbReference type="PROSITE" id="PS50097"/>
    </source>
</evidence>
<dbReference type="SMART" id="SM00225">
    <property type="entry name" value="BTB"/>
    <property type="match status" value="1"/>
</dbReference>
<evidence type="ECO:0000313" key="4">
    <source>
        <dbReference type="Proteomes" id="UP000290288"/>
    </source>
</evidence>
<feature type="compositionally biased region" description="Polar residues" evidence="1">
    <location>
        <begin position="372"/>
        <end position="381"/>
    </location>
</feature>
<feature type="compositionally biased region" description="Low complexity" evidence="1">
    <location>
        <begin position="330"/>
        <end position="340"/>
    </location>
</feature>
<keyword evidence="4" id="KW-1185">Reference proteome</keyword>
<feature type="domain" description="BTB" evidence="2">
    <location>
        <begin position="18"/>
        <end position="92"/>
    </location>
</feature>
<feature type="compositionally biased region" description="Basic and acidic residues" evidence="1">
    <location>
        <begin position="553"/>
        <end position="575"/>
    </location>
</feature>
<protein>
    <recommendedName>
        <fullName evidence="2">BTB domain-containing protein</fullName>
    </recommendedName>
</protein>
<feature type="compositionally biased region" description="Basic and acidic residues" evidence="1">
    <location>
        <begin position="343"/>
        <end position="370"/>
    </location>
</feature>
<feature type="compositionally biased region" description="Basic and acidic residues" evidence="1">
    <location>
        <begin position="399"/>
        <end position="424"/>
    </location>
</feature>
<reference evidence="3 4" key="1">
    <citation type="submission" date="2019-01" db="EMBL/GenBank/DDBJ databases">
        <title>Draft genome sequence of Psathyrella aberdarensis IHI B618.</title>
        <authorList>
            <person name="Buettner E."/>
            <person name="Kellner H."/>
        </authorList>
    </citation>
    <scope>NUCLEOTIDE SEQUENCE [LARGE SCALE GENOMIC DNA]</scope>
    <source>
        <strain evidence="3 4">IHI B618</strain>
    </source>
</reference>
<dbReference type="EMBL" id="SDEE01000050">
    <property type="protein sequence ID" value="RXW23173.1"/>
    <property type="molecule type" value="Genomic_DNA"/>
</dbReference>
<comment type="caution">
    <text evidence="3">The sequence shown here is derived from an EMBL/GenBank/DDBJ whole genome shotgun (WGS) entry which is preliminary data.</text>
</comment>
<feature type="region of interest" description="Disordered" evidence="1">
    <location>
        <begin position="330"/>
        <end position="541"/>
    </location>
</feature>